<name>A0A382KFF9_9ZZZZ</name>
<reference evidence="1" key="1">
    <citation type="submission" date="2018-05" db="EMBL/GenBank/DDBJ databases">
        <authorList>
            <person name="Lanie J.A."/>
            <person name="Ng W.-L."/>
            <person name="Kazmierczak K.M."/>
            <person name="Andrzejewski T.M."/>
            <person name="Davidsen T.M."/>
            <person name="Wayne K.J."/>
            <person name="Tettelin H."/>
            <person name="Glass J.I."/>
            <person name="Rusch D."/>
            <person name="Podicherti R."/>
            <person name="Tsui H.-C.T."/>
            <person name="Winkler M.E."/>
        </authorList>
    </citation>
    <scope>NUCLEOTIDE SEQUENCE</scope>
</reference>
<dbReference type="Pfam" id="PF12525">
    <property type="entry name" value="DUF3726"/>
    <property type="match status" value="1"/>
</dbReference>
<sequence>MKSLSEIDTTSKRACKAAGYSWGIAEEVGKNIRLLEMFGLPGIKNLNDYFKKKKQKRFESLNLINKENKAIKLEFCPITAGTSFLDQAKTLENLNEIYFEKIAYPLLFLPFVSRASEIIGKRIFIKLDDKEFLLNFNNNIYSNFLSNNIVENAKTISIKFLNNVDSFDKKEWEELYRLSEDTFVEESDSLKETGAGAGLTDND</sequence>
<proteinExistence type="predicted"/>
<accession>A0A382KFF9</accession>
<dbReference type="AlphaFoldDB" id="A0A382KFF9"/>
<organism evidence="1">
    <name type="scientific">marine metagenome</name>
    <dbReference type="NCBI Taxonomy" id="408172"/>
    <lineage>
        <taxon>unclassified sequences</taxon>
        <taxon>metagenomes</taxon>
        <taxon>ecological metagenomes</taxon>
    </lineage>
</organism>
<evidence type="ECO:0000313" key="1">
    <source>
        <dbReference type="EMBL" id="SVC22786.1"/>
    </source>
</evidence>
<dbReference type="EMBL" id="UINC01080131">
    <property type="protein sequence ID" value="SVC22786.1"/>
    <property type="molecule type" value="Genomic_DNA"/>
</dbReference>
<gene>
    <name evidence="1" type="ORF">METZ01_LOCUS275640</name>
</gene>
<protein>
    <recommendedName>
        <fullName evidence="2">DUF3726 domain-containing protein</fullName>
    </recommendedName>
</protein>
<dbReference type="InterPro" id="IPR022201">
    <property type="entry name" value="DUF3726"/>
</dbReference>
<evidence type="ECO:0008006" key="2">
    <source>
        <dbReference type="Google" id="ProtNLM"/>
    </source>
</evidence>